<dbReference type="AlphaFoldDB" id="A0A3N2BFX6"/>
<dbReference type="GO" id="GO:0009086">
    <property type="term" value="P:methionine biosynthetic process"/>
    <property type="evidence" value="ECO:0007669"/>
    <property type="project" value="InterPro"/>
</dbReference>
<evidence type="ECO:0000313" key="2">
    <source>
        <dbReference type="Proteomes" id="UP000280668"/>
    </source>
</evidence>
<keyword evidence="2" id="KW-1185">Reference proteome</keyword>
<name>A0A3N2BFX6_9MICO</name>
<gene>
    <name evidence="1" type="ORF">EDD31_2552</name>
</gene>
<evidence type="ECO:0000313" key="1">
    <source>
        <dbReference type="EMBL" id="ROR74152.1"/>
    </source>
</evidence>
<dbReference type="RefSeq" id="WP_123304475.1">
    <property type="nucleotide sequence ID" value="NZ_RKHK01000001.1"/>
</dbReference>
<proteinExistence type="predicted"/>
<dbReference type="GO" id="GO:0008270">
    <property type="term" value="F:zinc ion binding"/>
    <property type="evidence" value="ECO:0007669"/>
    <property type="project" value="InterPro"/>
</dbReference>
<dbReference type="EMBL" id="RKHK01000001">
    <property type="protein sequence ID" value="ROR74152.1"/>
    <property type="molecule type" value="Genomic_DNA"/>
</dbReference>
<accession>A0A3N2BFX6</accession>
<sequence>MSTRFHLVGSLLRPQELLDHKTAIQERDDVTYPFYDDVPGYRETEVASTRDVVAKQIENGVGILTDGEYNRALWHTDFIWGLGGTERFIAEHGYYFRDLDEEGTYETRRDIGVRVVAPLSGRGHHFIETYRRLAELSEGRPTKLSIPSPSHVFGELSGKLFGAPNAGRAEGVYANADELKAGLLRAYQEFAGEYAEAGGEILQLDDCLWEMFAEDNPTSPFTGGAVPYEQVRGFAEEFIDLNNALIDHAHTLGLKVWTHNCRGNYDSRHMGAGSYEAIAELFLRKQRYDRFFLEWDDERAGSIEALRVFADRHETEVVLGLLSSKTAELDDEERVRALLEEAASIVDKERLHLSHQCGFASCDNGNELSEEQQWAKVGQGQRIAREFWGS</sequence>
<dbReference type="SUPFAM" id="SSF51726">
    <property type="entry name" value="UROD/MetE-like"/>
    <property type="match status" value="1"/>
</dbReference>
<dbReference type="OrthoDB" id="6430685at2"/>
<protein>
    <submittedName>
        <fullName evidence="1">Methionine synthase II (Cobalamin-independent)</fullName>
    </submittedName>
</protein>
<dbReference type="InterPro" id="IPR038071">
    <property type="entry name" value="UROD/MetE-like_sf"/>
</dbReference>
<reference evidence="1 2" key="1">
    <citation type="submission" date="2018-11" db="EMBL/GenBank/DDBJ databases">
        <title>Sequencing the genomes of 1000 actinobacteria strains.</title>
        <authorList>
            <person name="Klenk H.-P."/>
        </authorList>
    </citation>
    <scope>NUCLEOTIDE SEQUENCE [LARGE SCALE GENOMIC DNA]</scope>
    <source>
        <strain evidence="1 2">DSM 11294</strain>
    </source>
</reference>
<organism evidence="1 2">
    <name type="scientific">Bogoriella caseilytica</name>
    <dbReference type="NCBI Taxonomy" id="56055"/>
    <lineage>
        <taxon>Bacteria</taxon>
        <taxon>Bacillati</taxon>
        <taxon>Actinomycetota</taxon>
        <taxon>Actinomycetes</taxon>
        <taxon>Micrococcales</taxon>
        <taxon>Bogoriellaceae</taxon>
        <taxon>Bogoriella</taxon>
    </lineage>
</organism>
<dbReference type="Proteomes" id="UP000280668">
    <property type="component" value="Unassembled WGS sequence"/>
</dbReference>
<dbReference type="CDD" id="cd03311">
    <property type="entry name" value="CIMS_C_terminal_like"/>
    <property type="match status" value="1"/>
</dbReference>
<dbReference type="Gene3D" id="3.20.20.210">
    <property type="match status" value="1"/>
</dbReference>
<dbReference type="InterPro" id="IPR002629">
    <property type="entry name" value="Met_Synth_C/arc"/>
</dbReference>
<dbReference type="GO" id="GO:0003871">
    <property type="term" value="F:5-methyltetrahydropteroyltriglutamate-homocysteine S-methyltransferase activity"/>
    <property type="evidence" value="ECO:0007669"/>
    <property type="project" value="InterPro"/>
</dbReference>
<comment type="caution">
    <text evidence="1">The sequence shown here is derived from an EMBL/GenBank/DDBJ whole genome shotgun (WGS) entry which is preliminary data.</text>
</comment>
<dbReference type="PANTHER" id="PTHR43844">
    <property type="entry name" value="METHIONINE SYNTHASE"/>
    <property type="match status" value="1"/>
</dbReference>
<dbReference type="PANTHER" id="PTHR43844:SF1">
    <property type="entry name" value="METHIONINE SYNTHASE"/>
    <property type="match status" value="1"/>
</dbReference>